<proteinExistence type="predicted"/>
<sequence>MAGGRRRRSNTSGSESALNVPIPLVLVPEDSVSIHEDDESAALTAGSNLTMSGLEVADDPFAYDSDLETLSS</sequence>
<gene>
    <name evidence="1" type="ORF">H4S07_004304</name>
</gene>
<accession>A0ACC1L9V4</accession>
<evidence type="ECO:0000313" key="2">
    <source>
        <dbReference type="Proteomes" id="UP001140096"/>
    </source>
</evidence>
<evidence type="ECO:0000313" key="1">
    <source>
        <dbReference type="EMBL" id="KAJ2804101.1"/>
    </source>
</evidence>
<comment type="caution">
    <text evidence="1">The sequence shown here is derived from an EMBL/GenBank/DDBJ whole genome shotgun (WGS) entry which is preliminary data.</text>
</comment>
<protein>
    <submittedName>
        <fullName evidence="1">Uncharacterized protein</fullName>
    </submittedName>
</protein>
<dbReference type="EMBL" id="JANBUP010001693">
    <property type="protein sequence ID" value="KAJ2804101.1"/>
    <property type="molecule type" value="Genomic_DNA"/>
</dbReference>
<organism evidence="1 2">
    <name type="scientific">Coemansia furcata</name>
    <dbReference type="NCBI Taxonomy" id="417177"/>
    <lineage>
        <taxon>Eukaryota</taxon>
        <taxon>Fungi</taxon>
        <taxon>Fungi incertae sedis</taxon>
        <taxon>Zoopagomycota</taxon>
        <taxon>Kickxellomycotina</taxon>
        <taxon>Kickxellomycetes</taxon>
        <taxon>Kickxellales</taxon>
        <taxon>Kickxellaceae</taxon>
        <taxon>Coemansia</taxon>
    </lineage>
</organism>
<feature type="non-terminal residue" evidence="1">
    <location>
        <position position="72"/>
    </location>
</feature>
<dbReference type="Proteomes" id="UP001140096">
    <property type="component" value="Unassembled WGS sequence"/>
</dbReference>
<keyword evidence="2" id="KW-1185">Reference proteome</keyword>
<name>A0ACC1L9V4_9FUNG</name>
<reference evidence="1" key="1">
    <citation type="submission" date="2022-07" db="EMBL/GenBank/DDBJ databases">
        <title>Phylogenomic reconstructions and comparative analyses of Kickxellomycotina fungi.</title>
        <authorList>
            <person name="Reynolds N.K."/>
            <person name="Stajich J.E."/>
            <person name="Barry K."/>
            <person name="Grigoriev I.V."/>
            <person name="Crous P."/>
            <person name="Smith M.E."/>
        </authorList>
    </citation>
    <scope>NUCLEOTIDE SEQUENCE</scope>
    <source>
        <strain evidence="1">CBS 102833</strain>
    </source>
</reference>